<dbReference type="InterPro" id="IPR019896">
    <property type="entry name" value="Polysacch_pyruvyl_Trfase_CsaB"/>
</dbReference>
<dbReference type="HOGENOM" id="CLU_039510_0_1_0"/>
<dbReference type="OrthoDB" id="3199616at2"/>
<dbReference type="PANTHER" id="PTHR36836">
    <property type="entry name" value="COLANIC ACID BIOSYNTHESIS PROTEIN WCAK"/>
    <property type="match status" value="1"/>
</dbReference>
<dbReference type="InterPro" id="IPR007345">
    <property type="entry name" value="Polysacch_pyruvyl_Trfase"/>
</dbReference>
<dbReference type="KEGG" id="tra:Trad_1957"/>
<dbReference type="STRING" id="649638.Trad_1957"/>
<dbReference type="Proteomes" id="UP000000379">
    <property type="component" value="Chromosome"/>
</dbReference>
<keyword evidence="2" id="KW-0808">Transferase</keyword>
<dbReference type="RefSeq" id="WP_013178436.1">
    <property type="nucleotide sequence ID" value="NC_014221.1"/>
</dbReference>
<evidence type="ECO:0000313" key="2">
    <source>
        <dbReference type="EMBL" id="ADI15071.1"/>
    </source>
</evidence>
<sequence>MRVLLSGYYGFGNVGDEAILSGLSAGLKARGFEVTALSGAPRATEALHGVRAAHRVRALLPALLQHDALISGGGGLLQDRTSARSLRYYLGVLALARRLGKRAVVYGQSVGPLSPAGQRAVASTLRGLPVAVRDEASRELLYTLGVPAALTADAALLLPRPRVTPGGDAPVLLIPRGGFPEATATLVALGKRLAAAGLRVAAMSVQAAEDDAPVRALAAHVSGLEPLRADTVTAALAHVARSRAVVSVRLHGLVFAALAERPFYALAYDPKVTAFMQEVGTRAYPLRADTAQLFDDVLRGARPPACAPLRRRAAAGLDWLEAQLKRP</sequence>
<accession>D7CQT7</accession>
<dbReference type="Pfam" id="PF04230">
    <property type="entry name" value="PS_pyruv_trans"/>
    <property type="match status" value="1"/>
</dbReference>
<keyword evidence="3" id="KW-1185">Reference proteome</keyword>
<dbReference type="eggNOG" id="COG2327">
    <property type="taxonomic scope" value="Bacteria"/>
</dbReference>
<dbReference type="NCBIfam" id="TIGR03609">
    <property type="entry name" value="S_layer_CsaB"/>
    <property type="match status" value="1"/>
</dbReference>
<dbReference type="AlphaFoldDB" id="D7CQT7"/>
<gene>
    <name evidence="2" type="ordered locus">Trad_1957</name>
</gene>
<reference evidence="2 3" key="2">
    <citation type="journal article" date="2011" name="Stand. Genomic Sci.">
        <title>Complete genome sequence of Truepera radiovictrix type strain (RQ-24).</title>
        <authorList>
            <person name="Ivanova N."/>
            <person name="Rohde C."/>
            <person name="Munk C."/>
            <person name="Nolan M."/>
            <person name="Lucas S."/>
            <person name="Del Rio T.G."/>
            <person name="Tice H."/>
            <person name="Deshpande S."/>
            <person name="Cheng J.F."/>
            <person name="Tapia R."/>
            <person name="Han C."/>
            <person name="Goodwin L."/>
            <person name="Pitluck S."/>
            <person name="Liolios K."/>
            <person name="Mavromatis K."/>
            <person name="Mikhailova N."/>
            <person name="Pati A."/>
            <person name="Chen A."/>
            <person name="Palaniappan K."/>
            <person name="Land M."/>
            <person name="Hauser L."/>
            <person name="Chang Y.J."/>
            <person name="Jeffries C.D."/>
            <person name="Brambilla E."/>
            <person name="Rohde M."/>
            <person name="Goker M."/>
            <person name="Tindall B.J."/>
            <person name="Woyke T."/>
            <person name="Bristow J."/>
            <person name="Eisen J.A."/>
            <person name="Markowitz V."/>
            <person name="Hugenholtz P."/>
            <person name="Kyrpides N.C."/>
            <person name="Klenk H.P."/>
            <person name="Lapidus A."/>
        </authorList>
    </citation>
    <scope>NUCLEOTIDE SEQUENCE [LARGE SCALE GENOMIC DNA]</scope>
    <source>
        <strain evidence="3">DSM 17093 / CIP 108686 / LMG 22925 / RQ-24</strain>
    </source>
</reference>
<organism evidence="2 3">
    <name type="scientific">Truepera radiovictrix (strain DSM 17093 / CIP 108686 / LMG 22925 / RQ-24)</name>
    <dbReference type="NCBI Taxonomy" id="649638"/>
    <lineage>
        <taxon>Bacteria</taxon>
        <taxon>Thermotogati</taxon>
        <taxon>Deinococcota</taxon>
        <taxon>Deinococci</taxon>
        <taxon>Trueperales</taxon>
        <taxon>Trueperaceae</taxon>
        <taxon>Truepera</taxon>
    </lineage>
</organism>
<proteinExistence type="predicted"/>
<evidence type="ECO:0000313" key="3">
    <source>
        <dbReference type="Proteomes" id="UP000000379"/>
    </source>
</evidence>
<dbReference type="GO" id="GO:0016740">
    <property type="term" value="F:transferase activity"/>
    <property type="evidence" value="ECO:0007669"/>
    <property type="project" value="UniProtKB-KW"/>
</dbReference>
<name>D7CQT7_TRURR</name>
<dbReference type="PANTHER" id="PTHR36836:SF1">
    <property type="entry name" value="COLANIC ACID BIOSYNTHESIS PROTEIN WCAK"/>
    <property type="match status" value="1"/>
</dbReference>
<protein>
    <submittedName>
        <fullName evidence="2">Polysaccharide pyruvyl transferase CsaB</fullName>
    </submittedName>
</protein>
<feature type="domain" description="Polysaccharide pyruvyl transferase" evidence="1">
    <location>
        <begin position="13"/>
        <end position="270"/>
    </location>
</feature>
<dbReference type="EMBL" id="CP002049">
    <property type="protein sequence ID" value="ADI15071.1"/>
    <property type="molecule type" value="Genomic_DNA"/>
</dbReference>
<evidence type="ECO:0000259" key="1">
    <source>
        <dbReference type="Pfam" id="PF04230"/>
    </source>
</evidence>
<reference evidence="3" key="1">
    <citation type="submission" date="2010-05" db="EMBL/GenBank/DDBJ databases">
        <title>The complete genome of Truepera radiovictris DSM 17093.</title>
        <authorList>
            <consortium name="US DOE Joint Genome Institute (JGI-PGF)"/>
            <person name="Lucas S."/>
            <person name="Copeland A."/>
            <person name="Lapidus A."/>
            <person name="Glavina del Rio T."/>
            <person name="Dalin E."/>
            <person name="Tice H."/>
            <person name="Bruce D."/>
            <person name="Goodwin L."/>
            <person name="Pitluck S."/>
            <person name="Kyrpides N."/>
            <person name="Mavromatis K."/>
            <person name="Ovchinnikova G."/>
            <person name="Munk A.C."/>
            <person name="Detter J.C."/>
            <person name="Han C."/>
            <person name="Tapia R."/>
            <person name="Land M."/>
            <person name="Hauser L."/>
            <person name="Markowitz V."/>
            <person name="Cheng J.-F."/>
            <person name="Hugenholtz P."/>
            <person name="Woyke T."/>
            <person name="Wu D."/>
            <person name="Tindall B."/>
            <person name="Pomrenke H.G."/>
            <person name="Brambilla E."/>
            <person name="Klenk H.-P."/>
            <person name="Eisen J.A."/>
        </authorList>
    </citation>
    <scope>NUCLEOTIDE SEQUENCE [LARGE SCALE GENOMIC DNA]</scope>
    <source>
        <strain evidence="3">DSM 17093 / CIP 108686 / LMG 22925 / RQ-24</strain>
    </source>
</reference>